<reference evidence="3 4" key="1">
    <citation type="submission" date="2020-08" db="EMBL/GenBank/DDBJ databases">
        <title>Sphingobacterium sp. DN04309 isolated from aquaculture water.</title>
        <authorList>
            <person name="Zhang M."/>
        </authorList>
    </citation>
    <scope>NUCLEOTIDE SEQUENCE [LARGE SCALE GENOMIC DNA]</scope>
    <source>
        <strain evidence="3 4">DN04309</strain>
    </source>
</reference>
<dbReference type="RefSeq" id="WP_165291908.1">
    <property type="nucleotide sequence ID" value="NZ_JACOIJ010000006.1"/>
</dbReference>
<evidence type="ECO:0000256" key="1">
    <source>
        <dbReference type="PROSITE-ProRule" id="PRU00110"/>
    </source>
</evidence>
<proteinExistence type="predicted"/>
<dbReference type="Pfam" id="PF01627">
    <property type="entry name" value="Hpt"/>
    <property type="match status" value="1"/>
</dbReference>
<feature type="modified residue" description="Phosphohistidine" evidence="1">
    <location>
        <position position="57"/>
    </location>
</feature>
<keyword evidence="1" id="KW-0597">Phosphoprotein</keyword>
<evidence type="ECO:0000313" key="3">
    <source>
        <dbReference type="EMBL" id="MBD1428983.1"/>
    </source>
</evidence>
<dbReference type="PROSITE" id="PS50894">
    <property type="entry name" value="HPT"/>
    <property type="match status" value="1"/>
</dbReference>
<accession>A0ABR7YCP9</accession>
<dbReference type="InterPro" id="IPR008207">
    <property type="entry name" value="Sig_transdc_His_kin_Hpt_dom"/>
</dbReference>
<comment type="caution">
    <text evidence="3">The sequence shown here is derived from an EMBL/GenBank/DDBJ whole genome shotgun (WGS) entry which is preliminary data.</text>
</comment>
<dbReference type="Gene3D" id="1.20.120.160">
    <property type="entry name" value="HPT domain"/>
    <property type="match status" value="1"/>
</dbReference>
<dbReference type="InterPro" id="IPR036641">
    <property type="entry name" value="HPT_dom_sf"/>
</dbReference>
<dbReference type="EMBL" id="JACOIJ010000006">
    <property type="protein sequence ID" value="MBD1428983.1"/>
    <property type="molecule type" value="Genomic_DNA"/>
</dbReference>
<gene>
    <name evidence="3" type="ORF">H8B04_05305</name>
</gene>
<organism evidence="3 4">
    <name type="scientific">Sphingobacterium litopenaei</name>
    <dbReference type="NCBI Taxonomy" id="2763500"/>
    <lineage>
        <taxon>Bacteria</taxon>
        <taxon>Pseudomonadati</taxon>
        <taxon>Bacteroidota</taxon>
        <taxon>Sphingobacteriia</taxon>
        <taxon>Sphingobacteriales</taxon>
        <taxon>Sphingobacteriaceae</taxon>
        <taxon>Sphingobacterium</taxon>
    </lineage>
</organism>
<evidence type="ECO:0000259" key="2">
    <source>
        <dbReference type="PROSITE" id="PS50894"/>
    </source>
</evidence>
<name>A0ABR7YCP9_9SPHI</name>
<sequence>MIFQIINLDIINESMMGNADLIKELVDLYISQSPGDFKALEDALSTGDTVLIRKTAHHIKPTMQYIGAKDLLQDFQVLENMAKEGVPIEEMNAQFQKIKPKFSLMLEELQQLSIS</sequence>
<dbReference type="SUPFAM" id="SSF47226">
    <property type="entry name" value="Histidine-containing phosphotransfer domain, HPT domain"/>
    <property type="match status" value="1"/>
</dbReference>
<evidence type="ECO:0000313" key="4">
    <source>
        <dbReference type="Proteomes" id="UP000651271"/>
    </source>
</evidence>
<dbReference type="Proteomes" id="UP000651271">
    <property type="component" value="Unassembled WGS sequence"/>
</dbReference>
<feature type="domain" description="HPt" evidence="2">
    <location>
        <begin position="18"/>
        <end position="115"/>
    </location>
</feature>
<keyword evidence="4" id="KW-1185">Reference proteome</keyword>
<protein>
    <submittedName>
        <fullName evidence="3">Hpt domain-containing protein</fullName>
    </submittedName>
</protein>